<organism evidence="2 3">
    <name type="scientific">Marasmius tenuissimus</name>
    <dbReference type="NCBI Taxonomy" id="585030"/>
    <lineage>
        <taxon>Eukaryota</taxon>
        <taxon>Fungi</taxon>
        <taxon>Dikarya</taxon>
        <taxon>Basidiomycota</taxon>
        <taxon>Agaricomycotina</taxon>
        <taxon>Agaricomycetes</taxon>
        <taxon>Agaricomycetidae</taxon>
        <taxon>Agaricales</taxon>
        <taxon>Marasmiineae</taxon>
        <taxon>Marasmiaceae</taxon>
        <taxon>Marasmius</taxon>
    </lineage>
</organism>
<dbReference type="EMBL" id="JBBXMP010000180">
    <property type="protein sequence ID" value="KAL0060359.1"/>
    <property type="molecule type" value="Genomic_DNA"/>
</dbReference>
<protein>
    <submittedName>
        <fullName evidence="2">Uncharacterized protein</fullName>
    </submittedName>
</protein>
<name>A0ABR2ZHD1_9AGAR</name>
<feature type="compositionally biased region" description="Basic and acidic residues" evidence="1">
    <location>
        <begin position="1069"/>
        <end position="1081"/>
    </location>
</feature>
<evidence type="ECO:0000313" key="3">
    <source>
        <dbReference type="Proteomes" id="UP001437256"/>
    </source>
</evidence>
<evidence type="ECO:0000313" key="2">
    <source>
        <dbReference type="EMBL" id="KAL0060359.1"/>
    </source>
</evidence>
<proteinExistence type="predicted"/>
<feature type="region of interest" description="Disordered" evidence="1">
    <location>
        <begin position="800"/>
        <end position="823"/>
    </location>
</feature>
<sequence length="1087" mass="122662">MVPESSFTAVKFCLVPRVWFGVETALSVVRIILWGSNPSWDEQNTGITLELELFDKSSEISPHLDSDMEAAVFGFQAKPGPGESPPVADKGTTQMFQVPIITSPRHLRLLTEPLSTLHPDENLEQWERSFISPHLEDFLTAVEPYATRHLNRIQVDGHSIYYAVLAEVSQDHTRKLLCATVVPHGAGSDALSFLFAGGTSWHSIFASHTRSLRTRALEVTFHEKLDRGSAHFDHGIITRLVHHSSILFYQLFTQHRLHLSWLFSPIATEAKQCGLSLLDKQYMRIGQLCDLKGDYCLDVGNMTGDICTNVPLRVPFGELFYEHATMFISAVQETYLCIMEQCFIRCATLSDGLSRYLALQWIQKMEARLSAEKTAASTRVRAWLPQDETMTGIDEIWDLLTRELRSLRLLPPDDPVLQRWEFQFSEIKEGRDSFHLFELPPFTSSRTVQSNFETHLLPFLSNSPNGHHELVASIKTSLQYLHSVKPPPYFGRIDPKGPGSPAFSPPYATLNAPLMDTIIGEFREQIYSEIKILILANESAVARAYEILLSLSTSSLSLTSIIHRDVIFTRDKAVSLCKLLRRHRNITFVLYDECEHFSGPKADGEVINAIEYNRRMWREGASAREFRYQIGLEDIPELVDGDFRTNFSSVVASGHDLQLQPRVRVTARVHVPVHGKILPILSARTLLAVTPKFDAILVHLPTPSTSFMVCKGKKQVDSVQWNALKFDDFPGVPPGYYEVHIMTQNHSAYLFRDLVVEFTPTIQDFRRTQLNANPSESGSSEDEMQGQTRAVSNLDRQAKIDATPHDDQVSLETSNGSGPGHLEISETLTCHDVSPPACLFWYSMEGPASWYHDSRGANPTGGTRHFQLDKLTVILLFIERDREPTWSWVPRDSHLDPEEQAQDSGGVGQPMKGDVDPRHYQDSLEVKYALSDEPSPVLMCKSDPPSVYRLRFGLYDSAGHWHYGSVAFYPPTARHYNLRYITAELSPLTRKLQLKLSWSDPDFDSDASEVEQGIDQGRYFTVVNEIEGHFVHSPLGEPKEKPPGPEPESAEPSGRQEEEDDSRVPHPPNDPETHSDYHSIEVPDSNV</sequence>
<feature type="region of interest" description="Disordered" evidence="1">
    <location>
        <begin position="1031"/>
        <end position="1087"/>
    </location>
</feature>
<reference evidence="2 3" key="1">
    <citation type="submission" date="2024-05" db="EMBL/GenBank/DDBJ databases">
        <title>A draft genome resource for the thread blight pathogen Marasmius tenuissimus strain MS-2.</title>
        <authorList>
            <person name="Yulfo-Soto G.E."/>
            <person name="Baruah I.K."/>
            <person name="Amoako-Attah I."/>
            <person name="Bukari Y."/>
            <person name="Meinhardt L.W."/>
            <person name="Bailey B.A."/>
            <person name="Cohen S.P."/>
        </authorList>
    </citation>
    <scope>NUCLEOTIDE SEQUENCE [LARGE SCALE GENOMIC DNA]</scope>
    <source>
        <strain evidence="2 3">MS-2</strain>
    </source>
</reference>
<feature type="region of interest" description="Disordered" evidence="1">
    <location>
        <begin position="770"/>
        <end position="789"/>
    </location>
</feature>
<feature type="region of interest" description="Disordered" evidence="1">
    <location>
        <begin position="889"/>
        <end position="913"/>
    </location>
</feature>
<accession>A0ABR2ZHD1</accession>
<gene>
    <name evidence="2" type="ORF">AAF712_012864</name>
</gene>
<evidence type="ECO:0000256" key="1">
    <source>
        <dbReference type="SAM" id="MobiDB-lite"/>
    </source>
</evidence>
<keyword evidence="3" id="KW-1185">Reference proteome</keyword>
<comment type="caution">
    <text evidence="2">The sequence shown here is derived from an EMBL/GenBank/DDBJ whole genome shotgun (WGS) entry which is preliminary data.</text>
</comment>
<dbReference type="Proteomes" id="UP001437256">
    <property type="component" value="Unassembled WGS sequence"/>
</dbReference>